<dbReference type="KEGG" id="lsp:Bsph_2573"/>
<sequence length="46" mass="4862">MHSLVTASSIEPIGVQQLVESQGVSTTYLSKILTNLVKAGMIESIS</sequence>
<dbReference type="InterPro" id="IPR036388">
    <property type="entry name" value="WH-like_DNA-bd_sf"/>
</dbReference>
<dbReference type="Proteomes" id="UP000002164">
    <property type="component" value="Chromosome"/>
</dbReference>
<evidence type="ECO:0000313" key="2">
    <source>
        <dbReference type="Proteomes" id="UP000002164"/>
    </source>
</evidence>
<dbReference type="SUPFAM" id="SSF46785">
    <property type="entry name" value="Winged helix' DNA-binding domain"/>
    <property type="match status" value="1"/>
</dbReference>
<gene>
    <name evidence="1" type="ordered locus">Bsph_2573</name>
</gene>
<dbReference type="InterPro" id="IPR000944">
    <property type="entry name" value="Tscrpt_reg_Rrf2"/>
</dbReference>
<evidence type="ECO:0008006" key="3">
    <source>
        <dbReference type="Google" id="ProtNLM"/>
    </source>
</evidence>
<dbReference type="PROSITE" id="PS51197">
    <property type="entry name" value="HTH_RRF2_2"/>
    <property type="match status" value="1"/>
</dbReference>
<organism evidence="1 2">
    <name type="scientific">Lysinibacillus sphaericus (strain C3-41)</name>
    <dbReference type="NCBI Taxonomy" id="444177"/>
    <lineage>
        <taxon>Bacteria</taxon>
        <taxon>Bacillati</taxon>
        <taxon>Bacillota</taxon>
        <taxon>Bacilli</taxon>
        <taxon>Bacillales</taxon>
        <taxon>Bacillaceae</taxon>
        <taxon>Lysinibacillus</taxon>
    </lineage>
</organism>
<dbReference type="HOGENOM" id="CLU_3185501_0_0_9"/>
<protein>
    <recommendedName>
        <fullName evidence="3">Transcriptional regulator</fullName>
    </recommendedName>
</protein>
<dbReference type="InterPro" id="IPR036390">
    <property type="entry name" value="WH_DNA-bd_sf"/>
</dbReference>
<name>B1HYG3_LYSSC</name>
<dbReference type="EMBL" id="CP000817">
    <property type="protein sequence ID" value="ACA40124.1"/>
    <property type="molecule type" value="Genomic_DNA"/>
</dbReference>
<dbReference type="Pfam" id="PF02082">
    <property type="entry name" value="Rrf2"/>
    <property type="match status" value="1"/>
</dbReference>
<accession>B1HYG3</accession>
<dbReference type="Gene3D" id="1.10.10.10">
    <property type="entry name" value="Winged helix-like DNA-binding domain superfamily/Winged helix DNA-binding domain"/>
    <property type="match status" value="1"/>
</dbReference>
<evidence type="ECO:0000313" key="1">
    <source>
        <dbReference type="EMBL" id="ACA40124.1"/>
    </source>
</evidence>
<dbReference type="AlphaFoldDB" id="B1HYG3"/>
<proteinExistence type="predicted"/>
<reference evidence="1 2" key="1">
    <citation type="journal article" date="2008" name="J. Bacteriol.">
        <title>Complete genome sequence of the mosquitocidal bacterium Bacillus sphaericus C3-41 and comparison with those of closely related Bacillus species.</title>
        <authorList>
            <person name="Hu X."/>
            <person name="Fan W."/>
            <person name="Han B."/>
            <person name="Liu H."/>
            <person name="Zheng D."/>
            <person name="Li Q."/>
            <person name="Dong W."/>
            <person name="Yan J."/>
            <person name="Gao M."/>
            <person name="Berry C."/>
            <person name="Yuan Z."/>
        </authorList>
    </citation>
    <scope>NUCLEOTIDE SEQUENCE [LARGE SCALE GENOMIC DNA]</scope>
    <source>
        <strain evidence="1 2">C3-41</strain>
    </source>
</reference>
<dbReference type="EnsemblBacteria" id="ACA40124">
    <property type="protein sequence ID" value="ACA40124"/>
    <property type="gene ID" value="Bsph_2573"/>
</dbReference>